<dbReference type="SMART" id="SM00184">
    <property type="entry name" value="RING"/>
    <property type="match status" value="1"/>
</dbReference>
<evidence type="ECO:0000313" key="7">
    <source>
        <dbReference type="Proteomes" id="UP000231279"/>
    </source>
</evidence>
<evidence type="ECO:0000256" key="3">
    <source>
        <dbReference type="ARBA" id="ARBA00022833"/>
    </source>
</evidence>
<feature type="domain" description="RING-type" evidence="5">
    <location>
        <begin position="230"/>
        <end position="270"/>
    </location>
</feature>
<evidence type="ECO:0000256" key="2">
    <source>
        <dbReference type="ARBA" id="ARBA00022771"/>
    </source>
</evidence>
<dbReference type="InterPro" id="IPR001841">
    <property type="entry name" value="Znf_RING"/>
</dbReference>
<dbReference type="EMBL" id="NKXS01000661">
    <property type="protein sequence ID" value="PIN22937.1"/>
    <property type="molecule type" value="Genomic_DNA"/>
</dbReference>
<keyword evidence="7" id="KW-1185">Reference proteome</keyword>
<dbReference type="Gene3D" id="3.30.40.10">
    <property type="entry name" value="Zinc/RING finger domain, C3HC4 (zinc finger)"/>
    <property type="match status" value="1"/>
</dbReference>
<evidence type="ECO:0000313" key="6">
    <source>
        <dbReference type="EMBL" id="PIN22937.1"/>
    </source>
</evidence>
<evidence type="ECO:0000259" key="5">
    <source>
        <dbReference type="PROSITE" id="PS50089"/>
    </source>
</evidence>
<dbReference type="InterPro" id="IPR013083">
    <property type="entry name" value="Znf_RING/FYVE/PHD"/>
</dbReference>
<dbReference type="AlphaFoldDB" id="A0A2G9HZJ5"/>
<keyword evidence="1" id="KW-0479">Metal-binding</keyword>
<dbReference type="PANTHER" id="PTHR45931">
    <property type="entry name" value="SI:CH211-59O9.10"/>
    <property type="match status" value="1"/>
</dbReference>
<comment type="caution">
    <text evidence="6">The sequence shown here is derived from an EMBL/GenBank/DDBJ whole genome shotgun (WGS) entry which is preliminary data.</text>
</comment>
<dbReference type="OrthoDB" id="4348522at2759"/>
<protein>
    <recommendedName>
        <fullName evidence="5">RING-type domain-containing protein</fullName>
    </recommendedName>
</protein>
<dbReference type="STRING" id="429701.A0A2G9HZJ5"/>
<dbReference type="PROSITE" id="PS50089">
    <property type="entry name" value="ZF_RING_2"/>
    <property type="match status" value="1"/>
</dbReference>
<dbReference type="GO" id="GO:0005634">
    <property type="term" value="C:nucleus"/>
    <property type="evidence" value="ECO:0007669"/>
    <property type="project" value="TreeGrafter"/>
</dbReference>
<sequence length="277" mass="32118">MAPPAWLPPLNSHENSIIDVLICESPTTNYFQTDDEYEIQGNFYIRLDVCVDFYSEVDVDMKMEFPGLSVRIIEPLNVKNTELLITSLRDIILDEYIIPFQLQDFYCREQHLHNGLTSWFYFSEQSDLVEELFNFVLSVDQRPEYASRKLLGVNVDINKSVVRRRVHPNFDEEYRRAISEPRDPDDVLDEAVSLMRRRSASSAIVRELQSVVANSDDDDEGGDDLLQKSCSICLEEFQDTPRATRLPCRHVFHEDCIVRWLTGNHVCPLCCHPLPVD</sequence>
<dbReference type="GO" id="GO:0061630">
    <property type="term" value="F:ubiquitin protein ligase activity"/>
    <property type="evidence" value="ECO:0007669"/>
    <property type="project" value="TreeGrafter"/>
</dbReference>
<gene>
    <name evidence="6" type="ORF">CDL12_04346</name>
</gene>
<evidence type="ECO:0000256" key="1">
    <source>
        <dbReference type="ARBA" id="ARBA00022723"/>
    </source>
</evidence>
<dbReference type="SUPFAM" id="SSF57850">
    <property type="entry name" value="RING/U-box"/>
    <property type="match status" value="1"/>
</dbReference>
<reference evidence="7" key="1">
    <citation type="journal article" date="2018" name="Gigascience">
        <title>Genome assembly of the Pink Ipe (Handroanthus impetiginosus, Bignoniaceae), a highly valued, ecologically keystone Neotropical timber forest tree.</title>
        <authorList>
            <person name="Silva-Junior O.B."/>
            <person name="Grattapaglia D."/>
            <person name="Novaes E."/>
            <person name="Collevatti R.G."/>
        </authorList>
    </citation>
    <scope>NUCLEOTIDE SEQUENCE [LARGE SCALE GENOMIC DNA]</scope>
    <source>
        <strain evidence="7">cv. UFG-1</strain>
    </source>
</reference>
<accession>A0A2G9HZJ5</accession>
<dbReference type="Proteomes" id="UP000231279">
    <property type="component" value="Unassembled WGS sequence"/>
</dbReference>
<evidence type="ECO:0000256" key="4">
    <source>
        <dbReference type="PROSITE-ProRule" id="PRU00175"/>
    </source>
</evidence>
<dbReference type="GO" id="GO:0006511">
    <property type="term" value="P:ubiquitin-dependent protein catabolic process"/>
    <property type="evidence" value="ECO:0007669"/>
    <property type="project" value="TreeGrafter"/>
</dbReference>
<keyword evidence="3" id="KW-0862">Zinc</keyword>
<dbReference type="GO" id="GO:0008270">
    <property type="term" value="F:zinc ion binding"/>
    <property type="evidence" value="ECO:0007669"/>
    <property type="project" value="UniProtKB-KW"/>
</dbReference>
<dbReference type="InterPro" id="IPR051834">
    <property type="entry name" value="RING_finger_E3_ligase"/>
</dbReference>
<organism evidence="6 7">
    <name type="scientific">Handroanthus impetiginosus</name>
    <dbReference type="NCBI Taxonomy" id="429701"/>
    <lineage>
        <taxon>Eukaryota</taxon>
        <taxon>Viridiplantae</taxon>
        <taxon>Streptophyta</taxon>
        <taxon>Embryophyta</taxon>
        <taxon>Tracheophyta</taxon>
        <taxon>Spermatophyta</taxon>
        <taxon>Magnoliopsida</taxon>
        <taxon>eudicotyledons</taxon>
        <taxon>Gunneridae</taxon>
        <taxon>Pentapetalae</taxon>
        <taxon>asterids</taxon>
        <taxon>lamiids</taxon>
        <taxon>Lamiales</taxon>
        <taxon>Bignoniaceae</taxon>
        <taxon>Crescentiina</taxon>
        <taxon>Tabebuia alliance</taxon>
        <taxon>Handroanthus</taxon>
    </lineage>
</organism>
<proteinExistence type="predicted"/>
<name>A0A2G9HZJ5_9LAMI</name>
<keyword evidence="2 4" id="KW-0863">Zinc-finger</keyword>
<dbReference type="Pfam" id="PF13639">
    <property type="entry name" value="zf-RING_2"/>
    <property type="match status" value="1"/>
</dbReference>
<dbReference type="PANTHER" id="PTHR45931:SF16">
    <property type="entry name" value="RING_U-BOX SUPERFAMILY PROTEIN"/>
    <property type="match status" value="1"/>
</dbReference>